<proteinExistence type="predicted"/>
<feature type="compositionally biased region" description="Low complexity" evidence="1">
    <location>
        <begin position="147"/>
        <end position="159"/>
    </location>
</feature>
<accession>A0A835YCU9</accession>
<feature type="region of interest" description="Disordered" evidence="1">
    <location>
        <begin position="147"/>
        <end position="166"/>
    </location>
</feature>
<evidence type="ECO:0000313" key="2">
    <source>
        <dbReference type="EMBL" id="KAG2500266.1"/>
    </source>
</evidence>
<protein>
    <submittedName>
        <fullName evidence="2">Uncharacterized protein</fullName>
    </submittedName>
</protein>
<comment type="caution">
    <text evidence="2">The sequence shown here is derived from an EMBL/GenBank/DDBJ whole genome shotgun (WGS) entry which is preliminary data.</text>
</comment>
<dbReference type="Proteomes" id="UP000612055">
    <property type="component" value="Unassembled WGS sequence"/>
</dbReference>
<organism evidence="2 3">
    <name type="scientific">Edaphochlamys debaryana</name>
    <dbReference type="NCBI Taxonomy" id="47281"/>
    <lineage>
        <taxon>Eukaryota</taxon>
        <taxon>Viridiplantae</taxon>
        <taxon>Chlorophyta</taxon>
        <taxon>core chlorophytes</taxon>
        <taxon>Chlorophyceae</taxon>
        <taxon>CS clade</taxon>
        <taxon>Chlamydomonadales</taxon>
        <taxon>Chlamydomonadales incertae sedis</taxon>
        <taxon>Edaphochlamys</taxon>
    </lineage>
</organism>
<name>A0A835YCU9_9CHLO</name>
<dbReference type="EMBL" id="JAEHOE010000004">
    <property type="protein sequence ID" value="KAG2500266.1"/>
    <property type="molecule type" value="Genomic_DNA"/>
</dbReference>
<evidence type="ECO:0000256" key="1">
    <source>
        <dbReference type="SAM" id="MobiDB-lite"/>
    </source>
</evidence>
<keyword evidence="3" id="KW-1185">Reference proteome</keyword>
<dbReference type="AlphaFoldDB" id="A0A835YCU9"/>
<reference evidence="2" key="1">
    <citation type="journal article" date="2020" name="bioRxiv">
        <title>Comparative genomics of Chlamydomonas.</title>
        <authorList>
            <person name="Craig R.J."/>
            <person name="Hasan A.R."/>
            <person name="Ness R.W."/>
            <person name="Keightley P.D."/>
        </authorList>
    </citation>
    <scope>NUCLEOTIDE SEQUENCE</scope>
    <source>
        <strain evidence="2">CCAP 11/70</strain>
    </source>
</reference>
<evidence type="ECO:0000313" key="3">
    <source>
        <dbReference type="Proteomes" id="UP000612055"/>
    </source>
</evidence>
<gene>
    <name evidence="2" type="ORF">HYH03_001844</name>
</gene>
<sequence length="166" mass="17318">MPRPDRQCAMLQVAWRQVVLSLVLLAAAAHARNVWLLGVLTFKEAPYLSVPKRDGTITEWKLDIAAVAGGFDLGPGTLVAVSGPRDTTALTIKVQYFAHAPPESDPVPEGTTTGPRYYTATAANVNVTLPEPPSVAAAVDTCGLAAAAAQPQEAPTTTSQPPPHAA</sequence>